<dbReference type="OrthoDB" id="8300214at2759"/>
<feature type="domain" description="NADPH-dependent FMN reductase-like" evidence="2">
    <location>
        <begin position="70"/>
        <end position="215"/>
    </location>
</feature>
<feature type="region of interest" description="Disordered" evidence="1">
    <location>
        <begin position="262"/>
        <end position="286"/>
    </location>
</feature>
<evidence type="ECO:0000259" key="2">
    <source>
        <dbReference type="Pfam" id="PF03358"/>
    </source>
</evidence>
<name>A0A8K1FDR4_PYTOL</name>
<accession>A0A8K1FDR4</accession>
<proteinExistence type="predicted"/>
<protein>
    <recommendedName>
        <fullName evidence="2">NADPH-dependent FMN reductase-like domain-containing protein</fullName>
    </recommendedName>
</protein>
<dbReference type="EMBL" id="SPLM01000146">
    <property type="protein sequence ID" value="TMW55862.1"/>
    <property type="molecule type" value="Genomic_DNA"/>
</dbReference>
<dbReference type="GO" id="GO:0016655">
    <property type="term" value="F:oxidoreductase activity, acting on NAD(P)H, quinone or similar compound as acceptor"/>
    <property type="evidence" value="ECO:0007669"/>
    <property type="project" value="TreeGrafter"/>
</dbReference>
<dbReference type="SUPFAM" id="SSF52218">
    <property type="entry name" value="Flavoproteins"/>
    <property type="match status" value="1"/>
</dbReference>
<evidence type="ECO:0000313" key="4">
    <source>
        <dbReference type="Proteomes" id="UP000794436"/>
    </source>
</evidence>
<dbReference type="Gene3D" id="3.40.50.360">
    <property type="match status" value="1"/>
</dbReference>
<comment type="caution">
    <text evidence="3">The sequence shown here is derived from an EMBL/GenBank/DDBJ whole genome shotgun (WGS) entry which is preliminary data.</text>
</comment>
<evidence type="ECO:0000313" key="3">
    <source>
        <dbReference type="EMBL" id="TMW55862.1"/>
    </source>
</evidence>
<dbReference type="PANTHER" id="PTHR43590:SF1">
    <property type="entry name" value="ARSENIC RESISTANCE PROTEIN ARSH (AFU_ORTHOLOGUE AFUA_5G15030)"/>
    <property type="match status" value="1"/>
</dbReference>
<dbReference type="InterPro" id="IPR005025">
    <property type="entry name" value="FMN_Rdtase-like_dom"/>
</dbReference>
<dbReference type="AlphaFoldDB" id="A0A8K1FDR4"/>
<organism evidence="3 4">
    <name type="scientific">Pythium oligandrum</name>
    <name type="common">Mycoparasitic fungus</name>
    <dbReference type="NCBI Taxonomy" id="41045"/>
    <lineage>
        <taxon>Eukaryota</taxon>
        <taxon>Sar</taxon>
        <taxon>Stramenopiles</taxon>
        <taxon>Oomycota</taxon>
        <taxon>Peronosporomycetes</taxon>
        <taxon>Pythiales</taxon>
        <taxon>Pythiaceae</taxon>
        <taxon>Pythium</taxon>
    </lineage>
</organism>
<dbReference type="NCBIfam" id="TIGR02690">
    <property type="entry name" value="resist_ArsH"/>
    <property type="match status" value="1"/>
</dbReference>
<evidence type="ECO:0000256" key="1">
    <source>
        <dbReference type="SAM" id="MobiDB-lite"/>
    </source>
</evidence>
<dbReference type="InterPro" id="IPR014063">
    <property type="entry name" value="Arsenate-R_ArsH"/>
</dbReference>
<dbReference type="InterPro" id="IPR029039">
    <property type="entry name" value="Flavoprotein-like_sf"/>
</dbReference>
<reference evidence="3" key="1">
    <citation type="submission" date="2019-03" db="EMBL/GenBank/DDBJ databases">
        <title>Long read genome sequence of the mycoparasitic Pythium oligandrum ATCC 38472 isolated from sugarbeet rhizosphere.</title>
        <authorList>
            <person name="Gaulin E."/>
        </authorList>
    </citation>
    <scope>NUCLEOTIDE SEQUENCE</scope>
    <source>
        <strain evidence="3">ATCC 38472_TT</strain>
    </source>
</reference>
<dbReference type="Proteomes" id="UP000794436">
    <property type="component" value="Unassembled WGS sequence"/>
</dbReference>
<keyword evidence="4" id="KW-1185">Reference proteome</keyword>
<gene>
    <name evidence="3" type="ORF">Poli38472_008510</name>
</gene>
<dbReference type="PANTHER" id="PTHR43590">
    <property type="entry name" value="ARSENIC RESISTANCE PROTEIN ARSH (AFU_ORTHOLOGUE AFUA_5G15030)"/>
    <property type="match status" value="1"/>
</dbReference>
<dbReference type="Pfam" id="PF03358">
    <property type="entry name" value="FMN_red"/>
    <property type="match status" value="1"/>
</dbReference>
<sequence length="286" mass="32433">MLRYTRRFSLLSRRLSSMASAPVTASSENLAKWRPHVVAADSADWVRDLADDLVGAKTFVVPGATKTHAPRILVLYGSLRETSFSRFLAYECARILDLLGADVRVFNPSGLPVRDPSIESTDPKVLELRSLVLWSEGHVWVSPEMHGQITGVMKNQIDWIPLNTGSVRPTQGKTTAVLQVNGGSQSFNAVNTLRVLSRWMRMPCSTNQSSVPMAWKEFDEHGRMKPSDYRSRVVDVMEEFYKFTWLMREHADFLVDRYSERKEKEAKGRLLTQAEKEAEKDAAKKE</sequence>